<proteinExistence type="inferred from homology"/>
<dbReference type="EMBL" id="JAERRB010000001">
    <property type="protein sequence ID" value="MBL0740413.1"/>
    <property type="molecule type" value="Genomic_DNA"/>
</dbReference>
<keyword evidence="4" id="KW-1185">Reference proteome</keyword>
<dbReference type="Gene3D" id="3.40.50.720">
    <property type="entry name" value="NAD(P)-binding Rossmann-like Domain"/>
    <property type="match status" value="1"/>
</dbReference>
<sequence length="267" mass="28061">MLKNKNAVFYGAGGSVAGAVAKVFANAGATVFLTGPRLDKIESLAAEIVRAGGKAEVAIVDALNEDAVNTHMDGLLKQFGHVDVSFNLIGVQDVQNILLVDMPREDFARPLRIAMESQFTTMTAAGRAMMKQQSGVILSLTATPGGVGYPKVGGFGPVCNAIEGLSRSMAVELGPYGVRVVNIRSAGSPDSRPFVEALQHGGAETREFMEKLREDTMLKTLPLMADIANTALFLASPMAGKITGITLDVTCGTTSGLNYKTPIIPFG</sequence>
<dbReference type="PRINTS" id="PR00081">
    <property type="entry name" value="GDHRDH"/>
</dbReference>
<protein>
    <submittedName>
        <fullName evidence="3">SDR family oxidoreductase</fullName>
    </submittedName>
</protein>
<organism evidence="3 4">
    <name type="scientific">Chryseolinea lacunae</name>
    <dbReference type="NCBI Taxonomy" id="2801331"/>
    <lineage>
        <taxon>Bacteria</taxon>
        <taxon>Pseudomonadati</taxon>
        <taxon>Bacteroidota</taxon>
        <taxon>Cytophagia</taxon>
        <taxon>Cytophagales</taxon>
        <taxon>Fulvivirgaceae</taxon>
        <taxon>Chryseolinea</taxon>
    </lineage>
</organism>
<gene>
    <name evidence="3" type="ORF">JI741_04250</name>
</gene>
<dbReference type="CDD" id="cd05233">
    <property type="entry name" value="SDR_c"/>
    <property type="match status" value="1"/>
</dbReference>
<evidence type="ECO:0000313" key="3">
    <source>
        <dbReference type="EMBL" id="MBL0740413.1"/>
    </source>
</evidence>
<evidence type="ECO:0000256" key="2">
    <source>
        <dbReference type="ARBA" id="ARBA00023002"/>
    </source>
</evidence>
<reference evidence="3 4" key="1">
    <citation type="submission" date="2021-01" db="EMBL/GenBank/DDBJ databases">
        <title>Chryseolinea sp. Jin1 Genome sequencing and assembly.</title>
        <authorList>
            <person name="Kim I."/>
        </authorList>
    </citation>
    <scope>NUCLEOTIDE SEQUENCE [LARGE SCALE GENOMIC DNA]</scope>
    <source>
        <strain evidence="3 4">Jin1</strain>
    </source>
</reference>
<keyword evidence="2" id="KW-0560">Oxidoreductase</keyword>
<dbReference type="InterPro" id="IPR036291">
    <property type="entry name" value="NAD(P)-bd_dom_sf"/>
</dbReference>
<accession>A0ABS1KMG4</accession>
<dbReference type="PANTHER" id="PTHR43669:SF3">
    <property type="entry name" value="ALCOHOL DEHYDROGENASE, PUTATIVE (AFU_ORTHOLOGUE AFUA_3G03445)-RELATED"/>
    <property type="match status" value="1"/>
</dbReference>
<dbReference type="Pfam" id="PF13561">
    <property type="entry name" value="adh_short_C2"/>
    <property type="match status" value="1"/>
</dbReference>
<dbReference type="RefSeq" id="WP_202007688.1">
    <property type="nucleotide sequence ID" value="NZ_JAERRB010000001.1"/>
</dbReference>
<dbReference type="Proteomes" id="UP000613030">
    <property type="component" value="Unassembled WGS sequence"/>
</dbReference>
<evidence type="ECO:0000313" key="4">
    <source>
        <dbReference type="Proteomes" id="UP000613030"/>
    </source>
</evidence>
<dbReference type="InterPro" id="IPR002347">
    <property type="entry name" value="SDR_fam"/>
</dbReference>
<comment type="caution">
    <text evidence="3">The sequence shown here is derived from an EMBL/GenBank/DDBJ whole genome shotgun (WGS) entry which is preliminary data.</text>
</comment>
<evidence type="ECO:0000256" key="1">
    <source>
        <dbReference type="ARBA" id="ARBA00006484"/>
    </source>
</evidence>
<name>A0ABS1KMG4_9BACT</name>
<comment type="similarity">
    <text evidence="1">Belongs to the short-chain dehydrogenases/reductases (SDR) family.</text>
</comment>
<dbReference type="PANTHER" id="PTHR43669">
    <property type="entry name" value="5-KETO-D-GLUCONATE 5-REDUCTASE"/>
    <property type="match status" value="1"/>
</dbReference>
<dbReference type="SUPFAM" id="SSF51735">
    <property type="entry name" value="NAD(P)-binding Rossmann-fold domains"/>
    <property type="match status" value="1"/>
</dbReference>